<dbReference type="Pfam" id="PF08264">
    <property type="entry name" value="Anticodon_1"/>
    <property type="match status" value="1"/>
</dbReference>
<dbReference type="PANTHER" id="PTHR11946">
    <property type="entry name" value="VALYL-TRNA SYNTHETASES"/>
    <property type="match status" value="1"/>
</dbReference>
<dbReference type="InterPro" id="IPR037118">
    <property type="entry name" value="Val-tRNA_synth_C_sf"/>
</dbReference>
<keyword evidence="1 9" id="KW-0963">Cytoplasm</keyword>
<keyword evidence="6 9" id="KW-0175">Coiled coil</keyword>
<dbReference type="CDD" id="cd00817">
    <property type="entry name" value="ValRS_core"/>
    <property type="match status" value="1"/>
</dbReference>
<dbReference type="InterPro" id="IPR013155">
    <property type="entry name" value="M/V/L/I-tRNA-synth_anticd-bd"/>
</dbReference>
<evidence type="ECO:0000313" key="13">
    <source>
        <dbReference type="Proteomes" id="UP000295518"/>
    </source>
</evidence>
<name>A0A4R6IER3_9MOLU</name>
<keyword evidence="4 9" id="KW-0067">ATP-binding</keyword>
<keyword evidence="3 9" id="KW-0547">Nucleotide-binding</keyword>
<evidence type="ECO:0000256" key="4">
    <source>
        <dbReference type="ARBA" id="ARBA00022840"/>
    </source>
</evidence>
<evidence type="ECO:0000313" key="12">
    <source>
        <dbReference type="EMBL" id="TDO19405.1"/>
    </source>
</evidence>
<dbReference type="OrthoDB" id="9810365at2"/>
<comment type="caution">
    <text evidence="12">The sequence shown here is derived from an EMBL/GenBank/DDBJ whole genome shotgun (WGS) entry which is preliminary data.</text>
</comment>
<dbReference type="GO" id="GO:0006438">
    <property type="term" value="P:valyl-tRNA aminoacylation"/>
    <property type="evidence" value="ECO:0007669"/>
    <property type="project" value="UniProtKB-UniRule"/>
</dbReference>
<dbReference type="InterPro" id="IPR009080">
    <property type="entry name" value="tRNAsynth_Ia_anticodon-bd"/>
</dbReference>
<dbReference type="HAMAP" id="MF_02004">
    <property type="entry name" value="Val_tRNA_synth_type1"/>
    <property type="match status" value="1"/>
</dbReference>
<dbReference type="InterPro" id="IPR009008">
    <property type="entry name" value="Val/Leu/Ile-tRNA-synth_edit"/>
</dbReference>
<dbReference type="InterPro" id="IPR033705">
    <property type="entry name" value="Anticodon_Ia_Val"/>
</dbReference>
<dbReference type="InterPro" id="IPR001412">
    <property type="entry name" value="aa-tRNA-synth_I_CS"/>
</dbReference>
<dbReference type="SUPFAM" id="SSF46589">
    <property type="entry name" value="tRNA-binding arm"/>
    <property type="match status" value="1"/>
</dbReference>
<dbReference type="CDD" id="cd07962">
    <property type="entry name" value="Anticodon_Ia_Val"/>
    <property type="match status" value="1"/>
</dbReference>
<dbReference type="GO" id="GO:0005829">
    <property type="term" value="C:cytosol"/>
    <property type="evidence" value="ECO:0007669"/>
    <property type="project" value="TreeGrafter"/>
</dbReference>
<dbReference type="PANTHER" id="PTHR11946:SF93">
    <property type="entry name" value="VALINE--TRNA LIGASE, CHLOROPLASTIC_MITOCHONDRIAL 2"/>
    <property type="match status" value="1"/>
</dbReference>
<dbReference type="Proteomes" id="UP000295518">
    <property type="component" value="Unassembled WGS sequence"/>
</dbReference>
<keyword evidence="5 9" id="KW-0648">Protein biosynthesis</keyword>
<dbReference type="GO" id="GO:0004832">
    <property type="term" value="F:valine-tRNA ligase activity"/>
    <property type="evidence" value="ECO:0007669"/>
    <property type="project" value="UniProtKB-UniRule"/>
</dbReference>
<dbReference type="NCBIfam" id="NF004349">
    <property type="entry name" value="PRK05729.1"/>
    <property type="match status" value="1"/>
</dbReference>
<evidence type="ECO:0000256" key="8">
    <source>
        <dbReference type="ARBA" id="ARBA00047552"/>
    </source>
</evidence>
<evidence type="ECO:0000256" key="3">
    <source>
        <dbReference type="ARBA" id="ARBA00022741"/>
    </source>
</evidence>
<comment type="function">
    <text evidence="9">Catalyzes the attachment of valine to tRNA(Val). As ValRS can inadvertently accommodate and process structurally similar amino acids such as threonine, to avoid such errors, it has a 'posttransfer' editing activity that hydrolyzes mischarged Thr-tRNA(Val) in a tRNA-dependent manner.</text>
</comment>
<dbReference type="InterPro" id="IPR002300">
    <property type="entry name" value="aa-tRNA-synth_Ia"/>
</dbReference>
<evidence type="ECO:0000256" key="7">
    <source>
        <dbReference type="ARBA" id="ARBA00023146"/>
    </source>
</evidence>
<dbReference type="Gene3D" id="3.40.50.620">
    <property type="entry name" value="HUPs"/>
    <property type="match status" value="2"/>
</dbReference>
<dbReference type="EC" id="6.1.1.9" evidence="9"/>
<dbReference type="Gene3D" id="3.90.740.10">
    <property type="entry name" value="Valyl/Leucyl/Isoleucyl-tRNA synthetase, editing domain"/>
    <property type="match status" value="1"/>
</dbReference>
<comment type="subcellular location">
    <subcellularLocation>
        <location evidence="9">Cytoplasm</location>
    </subcellularLocation>
</comment>
<dbReference type="InterPro" id="IPR010978">
    <property type="entry name" value="tRNA-bd_arm"/>
</dbReference>
<feature type="binding site" evidence="9">
    <location>
        <position position="518"/>
    </location>
    <ligand>
        <name>ATP</name>
        <dbReference type="ChEBI" id="CHEBI:30616"/>
    </ligand>
</feature>
<keyword evidence="13" id="KW-1185">Reference proteome</keyword>
<gene>
    <name evidence="9" type="primary">valS</name>
    <name evidence="12" type="ORF">EI74_0674</name>
</gene>
<dbReference type="GO" id="GO:0002161">
    <property type="term" value="F:aminoacyl-tRNA deacylase activity"/>
    <property type="evidence" value="ECO:0007669"/>
    <property type="project" value="InterPro"/>
</dbReference>
<keyword evidence="7 9" id="KW-0030">Aminoacyl-tRNA synthetase</keyword>
<comment type="domain">
    <text evidence="9">The C-terminal coiled-coil domain is crucial for aminoacylation activity.</text>
</comment>
<evidence type="ECO:0000259" key="11">
    <source>
        <dbReference type="Pfam" id="PF08264"/>
    </source>
</evidence>
<dbReference type="AlphaFoldDB" id="A0A4R6IER3"/>
<feature type="domain" description="Aminoacyl-tRNA synthetase class Ia" evidence="10">
    <location>
        <begin position="16"/>
        <end position="427"/>
    </location>
</feature>
<comment type="similarity">
    <text evidence="9">Belongs to the class-I aminoacyl-tRNA synthetase family. ValS type 1 subfamily.</text>
</comment>
<evidence type="ECO:0000256" key="9">
    <source>
        <dbReference type="HAMAP-Rule" id="MF_02004"/>
    </source>
</evidence>
<keyword evidence="2 9" id="KW-0436">Ligase</keyword>
<dbReference type="InterPro" id="IPR014729">
    <property type="entry name" value="Rossmann-like_a/b/a_fold"/>
</dbReference>
<comment type="subunit">
    <text evidence="9">Monomer.</text>
</comment>
<dbReference type="RefSeq" id="WP_094254830.1">
    <property type="nucleotide sequence ID" value="NZ_NNCE01000006.1"/>
</dbReference>
<dbReference type="PRINTS" id="PR00986">
    <property type="entry name" value="TRNASYNTHVAL"/>
</dbReference>
<feature type="coiled-coil region" evidence="9">
    <location>
        <begin position="772"/>
        <end position="827"/>
    </location>
</feature>
<dbReference type="Gene3D" id="1.10.730.10">
    <property type="entry name" value="Isoleucyl-tRNA Synthetase, Domain 1"/>
    <property type="match status" value="1"/>
</dbReference>
<evidence type="ECO:0000256" key="5">
    <source>
        <dbReference type="ARBA" id="ARBA00022917"/>
    </source>
</evidence>
<dbReference type="InterPro" id="IPR002303">
    <property type="entry name" value="Valyl-tRNA_ligase"/>
</dbReference>
<dbReference type="NCBIfam" id="TIGR00422">
    <property type="entry name" value="valS"/>
    <property type="match status" value="1"/>
</dbReference>
<dbReference type="SUPFAM" id="SSF47323">
    <property type="entry name" value="Anticodon-binding domain of a subclass of class I aminoacyl-tRNA synthetases"/>
    <property type="match status" value="1"/>
</dbReference>
<dbReference type="SUPFAM" id="SSF52374">
    <property type="entry name" value="Nucleotidylyl transferase"/>
    <property type="match status" value="1"/>
</dbReference>
<evidence type="ECO:0000256" key="6">
    <source>
        <dbReference type="ARBA" id="ARBA00023054"/>
    </source>
</evidence>
<comment type="domain">
    <text evidence="9">ValRS has two distinct active sites: one for aminoacylation and one for editing. The misactivated threonine is translocated from the active site to the editing site.</text>
</comment>
<sequence>MNSKYDHILVEKGKNEKWVSNGYFSTHDKSKKPFSILLPPPNITGKLHIGHALNTYLQDTVIRYKKLQNFDVFWISGTDHAGIATQVKVEQKLALENETKHDLGREKFIDLTMKWKDEYQNIIHEQWAKLGLALDYKNERFTLDDKANLAVNKVFIDLYNKGIIYRDYRGVNWDPKQKTTLSNMEVYNKDVEQKMYYIKYYFEDQKKSGIDFIISATTRTETLFSNVALTVHPDDDRYKHLINLNVINPIDKRVIPILADKYIDPNFGTGVMKVSAHAINDIEIIKQNNLEVIESIDESGIMNEAALNWKGKDRFTARKEIGEFLKNTNQLEKEETTISAIGHSERTGTPIEILAKKQWFVDVKRMSNLVLDHLKTDDKLISYPARFEKDLVRWMEESYDWEISRQLWWGHRIPAWYNGDEIKVQVESPGKNWIQDEDVLDTWFSSGIAPYSFLGWPSDLENLERYLPTDLLVTGYDILFFWVARMYFLTLEFQNKKPFKAVLYHGLVRDEQRRKMSKSLGNGIDPMQIIDSYGSDALRWFLTTNTTAGMDITYSEEKIRAGWNFCNKIWNIARYLKLQNDDESDSESKYDLWIESKLSQLENNISNYIDKYEFTLIGKDIYSFVMDDFSSAYLEFLKVRPSKKFSLKIFKNLLVVLHPFLPFLTDHIYKELFNEELLESRLNKLSVKKIVPEVDDLIEIIARLREKKQSLNFSSSDQFIYWMDTNSFDETDYEAIDKLVKAKKEYNNGEIVVSGKYEINILIPENVKDEIIKNKKIEIDRIKSEISRAENILKNEQFLAKAPAKKIQDEKEKLSIYKEQLKALLND</sequence>
<dbReference type="EMBL" id="SNWN01000014">
    <property type="protein sequence ID" value="TDO19405.1"/>
    <property type="molecule type" value="Genomic_DNA"/>
</dbReference>
<dbReference type="SUPFAM" id="SSF50677">
    <property type="entry name" value="ValRS/IleRS/LeuRS editing domain"/>
    <property type="match status" value="1"/>
</dbReference>
<feature type="short sequence motif" description="'HIGH' region" evidence="9">
    <location>
        <begin position="41"/>
        <end position="51"/>
    </location>
</feature>
<feature type="domain" description="Methionyl/Valyl/Leucyl/Isoleucyl-tRNA synthetase anticodon-binding" evidence="11">
    <location>
        <begin position="591"/>
        <end position="709"/>
    </location>
</feature>
<accession>A0A4R6IER3</accession>
<comment type="catalytic activity">
    <reaction evidence="8 9">
        <text>tRNA(Val) + L-valine + ATP = L-valyl-tRNA(Val) + AMP + diphosphate</text>
        <dbReference type="Rhea" id="RHEA:10704"/>
        <dbReference type="Rhea" id="RHEA-COMP:9672"/>
        <dbReference type="Rhea" id="RHEA-COMP:9708"/>
        <dbReference type="ChEBI" id="CHEBI:30616"/>
        <dbReference type="ChEBI" id="CHEBI:33019"/>
        <dbReference type="ChEBI" id="CHEBI:57762"/>
        <dbReference type="ChEBI" id="CHEBI:78442"/>
        <dbReference type="ChEBI" id="CHEBI:78537"/>
        <dbReference type="ChEBI" id="CHEBI:456215"/>
        <dbReference type="EC" id="6.1.1.9"/>
    </reaction>
</comment>
<evidence type="ECO:0000259" key="10">
    <source>
        <dbReference type="Pfam" id="PF00133"/>
    </source>
</evidence>
<evidence type="ECO:0000256" key="2">
    <source>
        <dbReference type="ARBA" id="ARBA00022598"/>
    </source>
</evidence>
<dbReference type="Pfam" id="PF00133">
    <property type="entry name" value="tRNA-synt_1"/>
    <property type="match status" value="1"/>
</dbReference>
<dbReference type="PROSITE" id="PS00178">
    <property type="entry name" value="AA_TRNA_LIGASE_I"/>
    <property type="match status" value="1"/>
</dbReference>
<feature type="short sequence motif" description="'KMSKS' region" evidence="9">
    <location>
        <begin position="515"/>
        <end position="519"/>
    </location>
</feature>
<reference evidence="12 13" key="1">
    <citation type="submission" date="2019-03" db="EMBL/GenBank/DDBJ databases">
        <title>Genomic Encyclopedia of Archaeal and Bacterial Type Strains, Phase II (KMG-II): from individual species to whole genera.</title>
        <authorList>
            <person name="Goeker M."/>
        </authorList>
    </citation>
    <scope>NUCLEOTIDE SEQUENCE [LARGE SCALE GENOMIC DNA]</scope>
    <source>
        <strain evidence="12 13">ATCC 700618</strain>
    </source>
</reference>
<dbReference type="Gene3D" id="1.10.287.380">
    <property type="entry name" value="Valyl-tRNA synthetase, C-terminal domain"/>
    <property type="match status" value="1"/>
</dbReference>
<dbReference type="GO" id="GO:0005524">
    <property type="term" value="F:ATP binding"/>
    <property type="evidence" value="ECO:0007669"/>
    <property type="project" value="UniProtKB-UniRule"/>
</dbReference>
<organism evidence="12 13">
    <name type="scientific">Mycoplasma testudineum</name>
    <dbReference type="NCBI Taxonomy" id="244584"/>
    <lineage>
        <taxon>Bacteria</taxon>
        <taxon>Bacillati</taxon>
        <taxon>Mycoplasmatota</taxon>
        <taxon>Mollicutes</taxon>
        <taxon>Mycoplasmataceae</taxon>
        <taxon>Mycoplasma</taxon>
    </lineage>
</organism>
<proteinExistence type="inferred from homology"/>
<protein>
    <recommendedName>
        <fullName evidence="9">Valine--tRNA ligase</fullName>
        <ecNumber evidence="9">6.1.1.9</ecNumber>
    </recommendedName>
    <alternativeName>
        <fullName evidence="9">Valyl-tRNA synthetase</fullName>
        <shortName evidence="9">ValRS</shortName>
    </alternativeName>
</protein>
<evidence type="ECO:0000256" key="1">
    <source>
        <dbReference type="ARBA" id="ARBA00022490"/>
    </source>
</evidence>